<feature type="region of interest" description="Disordered" evidence="1">
    <location>
        <begin position="350"/>
        <end position="432"/>
    </location>
</feature>
<dbReference type="EMBL" id="PNBA02000006">
    <property type="protein sequence ID" value="KAG6419991.1"/>
    <property type="molecule type" value="Genomic_DNA"/>
</dbReference>
<proteinExistence type="predicted"/>
<comment type="caution">
    <text evidence="2">The sequence shown here is derived from an EMBL/GenBank/DDBJ whole genome shotgun (WGS) entry which is preliminary data.</text>
</comment>
<evidence type="ECO:0000313" key="2">
    <source>
        <dbReference type="EMBL" id="KAG6419991.1"/>
    </source>
</evidence>
<feature type="region of interest" description="Disordered" evidence="1">
    <location>
        <begin position="153"/>
        <end position="334"/>
    </location>
</feature>
<feature type="compositionally biased region" description="Basic residues" evidence="1">
    <location>
        <begin position="403"/>
        <end position="414"/>
    </location>
</feature>
<reference evidence="2" key="1">
    <citation type="submission" date="2018-01" db="EMBL/GenBank/DDBJ databases">
        <authorList>
            <person name="Mao J.F."/>
        </authorList>
    </citation>
    <scope>NUCLEOTIDE SEQUENCE</scope>
    <source>
        <strain evidence="2">Huo1</strain>
        <tissue evidence="2">Leaf</tissue>
    </source>
</reference>
<feature type="compositionally biased region" description="Basic and acidic residues" evidence="1">
    <location>
        <begin position="244"/>
        <end position="256"/>
    </location>
</feature>
<gene>
    <name evidence="2" type="ORF">SASPL_116505</name>
</gene>
<reference evidence="2" key="2">
    <citation type="submission" date="2020-08" db="EMBL/GenBank/DDBJ databases">
        <title>Plant Genome Project.</title>
        <authorList>
            <person name="Zhang R.-G."/>
        </authorList>
    </citation>
    <scope>NUCLEOTIDE SEQUENCE</scope>
    <source>
        <strain evidence="2">Huo1</strain>
        <tissue evidence="2">Leaf</tissue>
    </source>
</reference>
<feature type="compositionally biased region" description="Basic and acidic residues" evidence="1">
    <location>
        <begin position="393"/>
        <end position="402"/>
    </location>
</feature>
<organism evidence="2">
    <name type="scientific">Salvia splendens</name>
    <name type="common">Scarlet sage</name>
    <dbReference type="NCBI Taxonomy" id="180675"/>
    <lineage>
        <taxon>Eukaryota</taxon>
        <taxon>Viridiplantae</taxon>
        <taxon>Streptophyta</taxon>
        <taxon>Embryophyta</taxon>
        <taxon>Tracheophyta</taxon>
        <taxon>Spermatophyta</taxon>
        <taxon>Magnoliopsida</taxon>
        <taxon>eudicotyledons</taxon>
        <taxon>Gunneridae</taxon>
        <taxon>Pentapetalae</taxon>
        <taxon>asterids</taxon>
        <taxon>lamiids</taxon>
        <taxon>Lamiales</taxon>
        <taxon>Lamiaceae</taxon>
        <taxon>Nepetoideae</taxon>
        <taxon>Mentheae</taxon>
        <taxon>Salviinae</taxon>
        <taxon>Salvia</taxon>
        <taxon>Salvia subgen. Calosphace</taxon>
        <taxon>core Calosphace</taxon>
    </lineage>
</organism>
<name>A0A8X8XTC2_SALSN</name>
<dbReference type="PANTHER" id="PTHR34660:SF3">
    <property type="entry name" value="RRM DOMAIN-CONTAINING PROTEIN"/>
    <property type="match status" value="1"/>
</dbReference>
<feature type="compositionally biased region" description="Basic and acidic residues" evidence="1">
    <location>
        <begin position="573"/>
        <end position="587"/>
    </location>
</feature>
<evidence type="ECO:0000256" key="1">
    <source>
        <dbReference type="SAM" id="MobiDB-lite"/>
    </source>
</evidence>
<feature type="compositionally biased region" description="Basic and acidic residues" evidence="1">
    <location>
        <begin position="208"/>
        <end position="237"/>
    </location>
</feature>
<feature type="compositionally biased region" description="Basic residues" evidence="1">
    <location>
        <begin position="186"/>
        <end position="207"/>
    </location>
</feature>
<dbReference type="Proteomes" id="UP000298416">
    <property type="component" value="Unassembled WGS sequence"/>
</dbReference>
<dbReference type="AlphaFoldDB" id="A0A8X8XTC2"/>
<feature type="region of interest" description="Disordered" evidence="1">
    <location>
        <begin position="508"/>
        <end position="587"/>
    </location>
</feature>
<protein>
    <submittedName>
        <fullName evidence="2">Uncharacterized protein</fullName>
    </submittedName>
</protein>
<keyword evidence="3" id="KW-1185">Reference proteome</keyword>
<accession>A0A8X8XTC2</accession>
<feature type="compositionally biased region" description="Polar residues" evidence="1">
    <location>
        <begin position="350"/>
        <end position="360"/>
    </location>
</feature>
<feature type="compositionally biased region" description="Basic and acidic residues" evidence="1">
    <location>
        <begin position="374"/>
        <end position="386"/>
    </location>
</feature>
<feature type="compositionally biased region" description="Basic and acidic residues" evidence="1">
    <location>
        <begin position="153"/>
        <end position="185"/>
    </location>
</feature>
<feature type="compositionally biased region" description="Polar residues" evidence="1">
    <location>
        <begin position="267"/>
        <end position="283"/>
    </location>
</feature>
<feature type="compositionally biased region" description="Basic and acidic residues" evidence="1">
    <location>
        <begin position="415"/>
        <end position="430"/>
    </location>
</feature>
<dbReference type="PANTHER" id="PTHR34660">
    <property type="entry name" value="MYB-LIKE PROTEIN X"/>
    <property type="match status" value="1"/>
</dbReference>
<evidence type="ECO:0000313" key="3">
    <source>
        <dbReference type="Proteomes" id="UP000298416"/>
    </source>
</evidence>
<sequence>MYTWHWHRYVGAASLVPGNQIELQLNIVEVLIQLNVDTFDLGLSKLRNYEKILLDQVNSNALFVLGFEFAYSGYLSWILAGTAQSGDWELDLIAFVLKLKGNLCGFELDLEYHCLVVGSVEKRRRRPMSRCFPFPPPGYERKHLPEDVVLLKEAKHNKEHKEKKEKKDKERKKDKEKKEKDGKEKHRDKKDRKGKHKDKKEKHRDKKREKVDRGKDKDKSSVSEESTVSRKLEERSGENLQPEGHNKHSRFEDEGKCSPLLHGQNGKKPSQSIFPFQETNGASSVKELNGWIQDKEKGGGSQFLQSLADVGKRDQEAAAGTAHWNPSRLVAEDKNKKVELEGCNGVFTGKSTVQNLGVTKSKNEGIPRPLEVQNDSRLEDKDKYKEALSNNKQGDKQKDRDKKSLRKDKHKEKEKKKEKANANIENKRSESQISGKNYLVDATFSKNVNLLKDVVGAATNEASIKKRKDMDTNGFLHDGEIRPNKVQRLSPTENGRISTKFSSCKHNIPNKVWSDHGGQLNNGINEARKPSPSKPNHPSGVNKFNHQNFVPPKTPDPARSNVNEAPKMHKMKDHAAEASRRPPHPDSKYLSQILAVPTVGDWSEEDDQEWLLGKNGHPNKPTLEPARVKEELQVWSEAVHIKSADVCALPYVIPY</sequence>